<dbReference type="RefSeq" id="WP_036098723.1">
    <property type="nucleotide sequence ID" value="NZ_AODF01000076.1"/>
</dbReference>
<sequence>MNENELTYFVFNGQSSLDFGLAVRERAPYTAPEKNIELIERPGQNGALMIDKGTFKLVTEELPVYLFAKDRTQRNIREEATELFNWLKSPSGWCELYYSDDPYHLMQVHIASELSFNEVFYLFYVAKVRCHLLESLNAGTLMGSLYVK</sequence>
<protein>
    <submittedName>
        <fullName evidence="1">Phage protein</fullName>
    </submittedName>
</protein>
<organism evidence="1 2">
    <name type="scientific">Listeria floridensis FSL S10-1187</name>
    <dbReference type="NCBI Taxonomy" id="1265817"/>
    <lineage>
        <taxon>Bacteria</taxon>
        <taxon>Bacillati</taxon>
        <taxon>Bacillota</taxon>
        <taxon>Bacilli</taxon>
        <taxon>Bacillales</taxon>
        <taxon>Listeriaceae</taxon>
        <taxon>Listeria</taxon>
    </lineage>
</organism>
<keyword evidence="2" id="KW-1185">Reference proteome</keyword>
<dbReference type="Proteomes" id="UP000019249">
    <property type="component" value="Unassembled WGS sequence"/>
</dbReference>
<comment type="caution">
    <text evidence="1">The sequence shown here is derived from an EMBL/GenBank/DDBJ whole genome shotgun (WGS) entry which is preliminary data.</text>
</comment>
<evidence type="ECO:0000313" key="2">
    <source>
        <dbReference type="Proteomes" id="UP000019249"/>
    </source>
</evidence>
<accession>A0ABN0RB28</accession>
<dbReference type="EMBL" id="AODF01000076">
    <property type="protein sequence ID" value="EUJ23263.1"/>
    <property type="molecule type" value="Genomic_DNA"/>
</dbReference>
<gene>
    <name evidence="1" type="ORF">MFLO_16125</name>
</gene>
<dbReference type="Gene3D" id="2.40.30.200">
    <property type="match status" value="1"/>
</dbReference>
<reference evidence="1 2" key="1">
    <citation type="journal article" date="2014" name="Int. J. Syst. Evol. Microbiol.">
        <title>Listeria floridensis sp. nov., Listeria aquatica sp. nov., Listeria cornellensis sp. nov., Listeria riparia sp. nov. and Listeria grandensis sp. nov., from agricultural and natural environments.</title>
        <authorList>
            <person name="den Bakker H.C."/>
            <person name="Warchocki S."/>
            <person name="Wright E.M."/>
            <person name="Allred A.F."/>
            <person name="Ahlstrom C."/>
            <person name="Manuel C.S."/>
            <person name="Stasiewicz M.J."/>
            <person name="Burrell A."/>
            <person name="Roof S."/>
            <person name="Strawn L."/>
            <person name="Fortes E.D."/>
            <person name="Nightingale K.K."/>
            <person name="Kephart D."/>
            <person name="Wiedmann M."/>
        </authorList>
    </citation>
    <scope>NUCLEOTIDE SEQUENCE [LARGE SCALE GENOMIC DNA]</scope>
    <source>
        <strain evidence="1 2">FSL S10-1187</strain>
    </source>
</reference>
<proteinExistence type="predicted"/>
<name>A0ABN0RB28_9LIST</name>
<evidence type="ECO:0000313" key="1">
    <source>
        <dbReference type="EMBL" id="EUJ23263.1"/>
    </source>
</evidence>